<protein>
    <submittedName>
        <fullName evidence="2">Uncharacterized protein</fullName>
    </submittedName>
</protein>
<feature type="signal peptide" evidence="1">
    <location>
        <begin position="1"/>
        <end position="17"/>
    </location>
</feature>
<feature type="chain" id="PRO_5012273807" evidence="1">
    <location>
        <begin position="18"/>
        <end position="396"/>
    </location>
</feature>
<dbReference type="EMBL" id="LT559120">
    <property type="protein sequence ID" value="SAP16323.1"/>
    <property type="molecule type" value="Genomic_DNA"/>
</dbReference>
<accession>A0A1M4BLB4</accession>
<reference evidence="2" key="1">
    <citation type="submission" date="2016-04" db="EMBL/GenBank/DDBJ databases">
        <authorList>
            <person name="Evans L.H."/>
            <person name="Alamgir A."/>
            <person name="Owens N."/>
            <person name="Weber N.D."/>
            <person name="Virtaneva K."/>
            <person name="Barbian K."/>
            <person name="Babar A."/>
            <person name="Rosenke K."/>
        </authorList>
    </citation>
    <scope>NUCLEOTIDE SEQUENCE</scope>
    <source>
        <strain evidence="2">Nono1</strain>
    </source>
</reference>
<sequence length="396" mass="41980">MEVFLLLSLLVAGGATAAIYKSPAARAVADGAWQAGRDQARREALHGWEVSRRRYQEMQAYLRRPVVRVDGTTRDPGMLNLRWWLSGAAAVTAGAATGAVGGAYAAGCAAFAGGRTVRAAVQGGIQAARAARESVDAQPGGGEKPRAGIAAAGQGEVVVHDDSPYLPPGAGDCATCPSRTAVRREEFGQSLCAECYGRRRHQDRPCDAPTDDCHQCGTSRKFCTVERVWIDGVYVVLCPFCLAARKLLRPRHHSTIDTSYEDPTWASPWRLVRAETPGATTAPGQPTQEDTMEGQLIQGAGDKLSHTQLKSALARVGKLLGSGAGELDTVIAGLQADQLDAATIQGLRELQEMFTSMSAKCSALHSHVQSTHGAVAEAINAVGPQNVARTEHYAEQ</sequence>
<gene>
    <name evidence="2" type="ORF">BN4615_P10986</name>
</gene>
<evidence type="ECO:0000256" key="1">
    <source>
        <dbReference type="SAM" id="SignalP"/>
    </source>
</evidence>
<proteinExistence type="predicted"/>
<dbReference type="RefSeq" id="WP_225267192.1">
    <property type="nucleotide sequence ID" value="NZ_CP084058.1"/>
</dbReference>
<evidence type="ECO:0000313" key="2">
    <source>
        <dbReference type="EMBL" id="SAP16323.1"/>
    </source>
</evidence>
<name>A0A1M4BLB4_9ACTN</name>
<keyword evidence="1" id="KW-0732">Signal</keyword>
<organism evidence="2">
    <name type="scientific">Nonomuraea gerenzanensis</name>
    <dbReference type="NCBI Taxonomy" id="93944"/>
    <lineage>
        <taxon>Bacteria</taxon>
        <taxon>Bacillati</taxon>
        <taxon>Actinomycetota</taxon>
        <taxon>Actinomycetes</taxon>
        <taxon>Streptosporangiales</taxon>
        <taxon>Streptosporangiaceae</taxon>
        <taxon>Nonomuraea</taxon>
    </lineage>
</organism>
<dbReference type="AlphaFoldDB" id="A0A1M4BLB4"/>